<dbReference type="Gene3D" id="1.10.8.10">
    <property type="entry name" value="DNA helicase RuvA subunit, C-terminal domain"/>
    <property type="match status" value="1"/>
</dbReference>
<dbReference type="Gene3D" id="3.40.50.150">
    <property type="entry name" value="Vaccinia Virus protein VP39"/>
    <property type="match status" value="1"/>
</dbReference>
<dbReference type="InterPro" id="IPR007848">
    <property type="entry name" value="Small_mtfrase_dom"/>
</dbReference>
<evidence type="ECO:0000259" key="1">
    <source>
        <dbReference type="Pfam" id="PF05175"/>
    </source>
</evidence>
<dbReference type="EMBL" id="BAAAQM010000032">
    <property type="protein sequence ID" value="GAA1984077.1"/>
    <property type="molecule type" value="Genomic_DNA"/>
</dbReference>
<dbReference type="SUPFAM" id="SSF53335">
    <property type="entry name" value="S-adenosyl-L-methionine-dependent methyltransferases"/>
    <property type="match status" value="1"/>
</dbReference>
<dbReference type="CDD" id="cd02440">
    <property type="entry name" value="AdoMet_MTases"/>
    <property type="match status" value="1"/>
</dbReference>
<dbReference type="PANTHER" id="PTHR18895">
    <property type="entry name" value="HEMK METHYLTRANSFERASE"/>
    <property type="match status" value="1"/>
</dbReference>
<keyword evidence="3" id="KW-1185">Reference proteome</keyword>
<name>A0ABP5DPD8_9ACTN</name>
<dbReference type="Proteomes" id="UP001499854">
    <property type="component" value="Unassembled WGS sequence"/>
</dbReference>
<dbReference type="PANTHER" id="PTHR18895:SF74">
    <property type="entry name" value="MTRF1L RELEASE FACTOR GLUTAMINE METHYLTRANSFERASE"/>
    <property type="match status" value="1"/>
</dbReference>
<dbReference type="InterPro" id="IPR029063">
    <property type="entry name" value="SAM-dependent_MTases_sf"/>
</dbReference>
<dbReference type="NCBIfam" id="TIGR03704">
    <property type="entry name" value="PrmC_rel_meth"/>
    <property type="match status" value="1"/>
</dbReference>
<dbReference type="InterPro" id="IPR050320">
    <property type="entry name" value="N5-glutamine_MTase"/>
</dbReference>
<gene>
    <name evidence="2" type="ORF">GCM10009838_52440</name>
</gene>
<dbReference type="InterPro" id="IPR022446">
    <property type="entry name" value="MeTrfrase_put"/>
</dbReference>
<evidence type="ECO:0000313" key="2">
    <source>
        <dbReference type="EMBL" id="GAA1984077.1"/>
    </source>
</evidence>
<dbReference type="RefSeq" id="WP_344659769.1">
    <property type="nucleotide sequence ID" value="NZ_BAAAQM010000032.1"/>
</dbReference>
<comment type="caution">
    <text evidence="2">The sequence shown here is derived from an EMBL/GenBank/DDBJ whole genome shotgun (WGS) entry which is preliminary data.</text>
</comment>
<dbReference type="Pfam" id="PF05175">
    <property type="entry name" value="MTS"/>
    <property type="match status" value="1"/>
</dbReference>
<accession>A0ABP5DPD8</accession>
<feature type="domain" description="Methyltransferase small" evidence="1">
    <location>
        <begin position="79"/>
        <end position="177"/>
    </location>
</feature>
<protein>
    <recommendedName>
        <fullName evidence="1">Methyltransferase small domain-containing protein</fullName>
    </recommendedName>
</protein>
<sequence>MTAAATDFDAVVTRLRAAGCVFAEEEAELLIEAAPDARALDGLIARRCGGEPLEHVVGWAAFCGLRIAVGPGVFVPRRRSEFLMETALALGRDAGVVLDLCCGAAPFATVLADRLPDAAVHAADIDAGQTAYARRNLAPFGGRAHVYEGDLYAALPKALRGTVDLLVVNAPYVPTSAIATMPAEARAHEPLASLDGGPDGLDLHRRIAAGAPEWLAPGGHVLIETSDAQAETTLAAFQGAGLKASIVEDDDVEATVVIGTEP</sequence>
<reference evidence="3" key="1">
    <citation type="journal article" date="2019" name="Int. J. Syst. Evol. Microbiol.">
        <title>The Global Catalogue of Microorganisms (GCM) 10K type strain sequencing project: providing services to taxonomists for standard genome sequencing and annotation.</title>
        <authorList>
            <consortium name="The Broad Institute Genomics Platform"/>
            <consortium name="The Broad Institute Genome Sequencing Center for Infectious Disease"/>
            <person name="Wu L."/>
            <person name="Ma J."/>
        </authorList>
    </citation>
    <scope>NUCLEOTIDE SEQUENCE [LARGE SCALE GENOMIC DNA]</scope>
    <source>
        <strain evidence="3">JCM 16013</strain>
    </source>
</reference>
<evidence type="ECO:0000313" key="3">
    <source>
        <dbReference type="Proteomes" id="UP001499854"/>
    </source>
</evidence>
<proteinExistence type="predicted"/>
<organism evidence="2 3">
    <name type="scientific">Catenulispora subtropica</name>
    <dbReference type="NCBI Taxonomy" id="450798"/>
    <lineage>
        <taxon>Bacteria</taxon>
        <taxon>Bacillati</taxon>
        <taxon>Actinomycetota</taxon>
        <taxon>Actinomycetes</taxon>
        <taxon>Catenulisporales</taxon>
        <taxon>Catenulisporaceae</taxon>
        <taxon>Catenulispora</taxon>
    </lineage>
</organism>